<sequence>MFKQSWIVLAVLLAGYFVSEFLNIPVSAIAGVIAIFFLLMARRSPFVPTMEVVKGAPWAIVFRHHPDHSYPVYHP</sequence>
<dbReference type="Proteomes" id="UP000198809">
    <property type="component" value="Unassembled WGS sequence"/>
</dbReference>
<dbReference type="GO" id="GO:0005886">
    <property type="term" value="C:plasma membrane"/>
    <property type="evidence" value="ECO:0007669"/>
    <property type="project" value="UniProtKB-SubCell"/>
</dbReference>
<dbReference type="GO" id="GO:0015105">
    <property type="term" value="F:arsenite transmembrane transporter activity"/>
    <property type="evidence" value="ECO:0007669"/>
    <property type="project" value="InterPro"/>
</dbReference>
<keyword evidence="4 6" id="KW-1133">Transmembrane helix</keyword>
<evidence type="ECO:0000256" key="3">
    <source>
        <dbReference type="ARBA" id="ARBA00022692"/>
    </source>
</evidence>
<evidence type="ECO:0000256" key="4">
    <source>
        <dbReference type="ARBA" id="ARBA00022989"/>
    </source>
</evidence>
<keyword evidence="3 6" id="KW-0812">Transmembrane</keyword>
<evidence type="ECO:0000256" key="6">
    <source>
        <dbReference type="SAM" id="Phobius"/>
    </source>
</evidence>
<proteinExistence type="predicted"/>
<feature type="transmembrane region" description="Helical" evidence="6">
    <location>
        <begin position="6"/>
        <end position="39"/>
    </location>
</feature>
<evidence type="ECO:0000313" key="8">
    <source>
        <dbReference type="Proteomes" id="UP000198809"/>
    </source>
</evidence>
<keyword evidence="5 6" id="KW-0472">Membrane</keyword>
<evidence type="ECO:0000313" key="7">
    <source>
        <dbReference type="EMBL" id="SEO82265.1"/>
    </source>
</evidence>
<dbReference type="EMBL" id="FODH01000012">
    <property type="protein sequence ID" value="SEO82265.1"/>
    <property type="molecule type" value="Genomic_DNA"/>
</dbReference>
<keyword evidence="2" id="KW-1003">Cell membrane</keyword>
<protein>
    <submittedName>
        <fullName evidence="7">Arsenical pump membrane protein</fullName>
    </submittedName>
</protein>
<dbReference type="Pfam" id="PF02040">
    <property type="entry name" value="ArsB"/>
    <property type="match status" value="1"/>
</dbReference>
<dbReference type="AlphaFoldDB" id="A0A1H8SUP2"/>
<name>A0A1H8SUP2_9BACL</name>
<evidence type="ECO:0000256" key="5">
    <source>
        <dbReference type="ARBA" id="ARBA00023136"/>
    </source>
</evidence>
<gene>
    <name evidence="7" type="ORF">SAMN04487895_112112</name>
</gene>
<dbReference type="InterPro" id="IPR000802">
    <property type="entry name" value="Arsenical_pump_ArsB"/>
</dbReference>
<accession>A0A1H8SUP2</accession>
<evidence type="ECO:0000256" key="1">
    <source>
        <dbReference type="ARBA" id="ARBA00004651"/>
    </source>
</evidence>
<organism evidence="7 8">
    <name type="scientific">Paenibacillus sophorae</name>
    <dbReference type="NCBI Taxonomy" id="1333845"/>
    <lineage>
        <taxon>Bacteria</taxon>
        <taxon>Bacillati</taxon>
        <taxon>Bacillota</taxon>
        <taxon>Bacilli</taxon>
        <taxon>Bacillales</taxon>
        <taxon>Paenibacillaceae</taxon>
        <taxon>Paenibacillus</taxon>
    </lineage>
</organism>
<evidence type="ECO:0000256" key="2">
    <source>
        <dbReference type="ARBA" id="ARBA00022475"/>
    </source>
</evidence>
<dbReference type="STRING" id="1333845.SAMN04487895_112112"/>
<comment type="subcellular location">
    <subcellularLocation>
        <location evidence="1">Cell membrane</location>
        <topology evidence="1">Multi-pass membrane protein</topology>
    </subcellularLocation>
</comment>
<reference evidence="7 8" key="1">
    <citation type="submission" date="2016-10" db="EMBL/GenBank/DDBJ databases">
        <authorList>
            <person name="de Groot N.N."/>
        </authorList>
    </citation>
    <scope>NUCLEOTIDE SEQUENCE [LARGE SCALE GENOMIC DNA]</scope>
    <source>
        <strain evidence="7 8">CGMCC 1.10238</strain>
    </source>
</reference>